<sequence>MLSSAQHYYARKNIGSLQKQTTREIDNCGGPDEIRTHDPRRVNGLLITKMIKKQYAATLNEEWAIHHDSFTKWLQYRDITKSTKRDYYNSLTRFFKNSTVSKPQDLRELLLKDKAERGLRNFMNYFEEEDIDEVAGYTIEKWRRFIKIKQSGVVEIYVTDDEIQDALDACAVDIKPILQLVIFSGNRLSHVHAMVETFDERNVVINGEVAHYPTSAFSKGTKRTFQIFFPTSFIPVLNSIGKPYTYNHYMKKLRHERVTAKTIRKWHLNLMISEGIPESIADFIQGRAPVTVGSAHYLNKVMQAKEAYSKLVKRFDDILQ</sequence>
<dbReference type="AlphaFoldDB" id="W9DRB1"/>
<protein>
    <recommendedName>
        <fullName evidence="2">Integrase SSV1 C-terminal domain-containing protein</fullName>
    </recommendedName>
</protein>
<dbReference type="Proteomes" id="UP000019483">
    <property type="component" value="Unassembled WGS sequence"/>
</dbReference>
<gene>
    <name evidence="3" type="ORF">MettiDRAFT_2780</name>
</gene>
<dbReference type="InterPro" id="IPR011010">
    <property type="entry name" value="DNA_brk_join_enz"/>
</dbReference>
<dbReference type="GO" id="GO:0015074">
    <property type="term" value="P:DNA integration"/>
    <property type="evidence" value="ECO:0007669"/>
    <property type="project" value="InterPro"/>
</dbReference>
<dbReference type="OrthoDB" id="40845at2157"/>
<evidence type="ECO:0000259" key="2">
    <source>
        <dbReference type="Pfam" id="PF16795"/>
    </source>
</evidence>
<evidence type="ECO:0000313" key="4">
    <source>
        <dbReference type="Proteomes" id="UP000019483"/>
    </source>
</evidence>
<dbReference type="InterPro" id="IPR031857">
    <property type="entry name" value="Integrase_SSV1_C"/>
</dbReference>
<dbReference type="EMBL" id="AZAJ01000001">
    <property type="protein sequence ID" value="ETA69284.1"/>
    <property type="molecule type" value="Genomic_DNA"/>
</dbReference>
<dbReference type="RefSeq" id="WP_023846416.1">
    <property type="nucleotide sequence ID" value="NZ_AZAJ01000001.1"/>
</dbReference>
<organism evidence="3 4">
    <name type="scientific">Methanolobus tindarius DSM 2278</name>
    <dbReference type="NCBI Taxonomy" id="1090322"/>
    <lineage>
        <taxon>Archaea</taxon>
        <taxon>Methanobacteriati</taxon>
        <taxon>Methanobacteriota</taxon>
        <taxon>Stenosarchaea group</taxon>
        <taxon>Methanomicrobia</taxon>
        <taxon>Methanosarcinales</taxon>
        <taxon>Methanosarcinaceae</taxon>
        <taxon>Methanolobus</taxon>
    </lineage>
</organism>
<dbReference type="Gene3D" id="1.10.443.10">
    <property type="entry name" value="Intergrase catalytic core"/>
    <property type="match status" value="1"/>
</dbReference>
<evidence type="ECO:0000313" key="3">
    <source>
        <dbReference type="EMBL" id="ETA69284.1"/>
    </source>
</evidence>
<reference evidence="3 4" key="1">
    <citation type="submission" date="2013-08" db="EMBL/GenBank/DDBJ databases">
        <authorList>
            <consortium name="DOE Joint Genome Institute"/>
            <person name="Eisen J."/>
            <person name="Huntemann M."/>
            <person name="Han J."/>
            <person name="Chen A."/>
            <person name="Kyrpides N."/>
            <person name="Mavromatis K."/>
            <person name="Markowitz V."/>
            <person name="Palaniappan K."/>
            <person name="Ivanova N."/>
            <person name="Schaumberg A."/>
            <person name="Pati A."/>
            <person name="Liolios K."/>
            <person name="Nordberg H.P."/>
            <person name="Cantor M.N."/>
            <person name="Hua S.X."/>
            <person name="Woyke T."/>
        </authorList>
    </citation>
    <scope>NUCLEOTIDE SEQUENCE [LARGE SCALE GENOMIC DNA]</scope>
    <source>
        <strain evidence="3 4">DSM 2278</strain>
    </source>
</reference>
<comment type="caution">
    <text evidence="3">The sequence shown here is derived from an EMBL/GenBank/DDBJ whole genome shotgun (WGS) entry which is preliminary data.</text>
</comment>
<keyword evidence="1" id="KW-0233">DNA recombination</keyword>
<proteinExistence type="predicted"/>
<feature type="domain" description="Integrase SSV1 C-terminal" evidence="2">
    <location>
        <begin position="156"/>
        <end position="313"/>
    </location>
</feature>
<name>W9DRB1_METTI</name>
<dbReference type="GO" id="GO:0006310">
    <property type="term" value="P:DNA recombination"/>
    <property type="evidence" value="ECO:0007669"/>
    <property type="project" value="UniProtKB-KW"/>
</dbReference>
<dbReference type="GO" id="GO:0003677">
    <property type="term" value="F:DNA binding"/>
    <property type="evidence" value="ECO:0007669"/>
    <property type="project" value="InterPro"/>
</dbReference>
<dbReference type="InterPro" id="IPR013762">
    <property type="entry name" value="Integrase-like_cat_sf"/>
</dbReference>
<accession>W9DRB1</accession>
<dbReference type="Pfam" id="PF16795">
    <property type="entry name" value="Phage_integr_3"/>
    <property type="match status" value="1"/>
</dbReference>
<dbReference type="SUPFAM" id="SSF56349">
    <property type="entry name" value="DNA breaking-rejoining enzymes"/>
    <property type="match status" value="1"/>
</dbReference>
<evidence type="ECO:0000256" key="1">
    <source>
        <dbReference type="ARBA" id="ARBA00023172"/>
    </source>
</evidence>
<keyword evidence="4" id="KW-1185">Reference proteome</keyword>